<evidence type="ECO:0000256" key="4">
    <source>
        <dbReference type="ARBA" id="ARBA00022461"/>
    </source>
</evidence>
<evidence type="ECO:0000313" key="13">
    <source>
        <dbReference type="EnsemblMetazoa" id="SMAR002829-PA"/>
    </source>
</evidence>
<evidence type="ECO:0000256" key="1">
    <source>
        <dbReference type="ARBA" id="ARBA00004141"/>
    </source>
</evidence>
<evidence type="ECO:0000256" key="3">
    <source>
        <dbReference type="ARBA" id="ARBA00022448"/>
    </source>
</evidence>
<evidence type="ECO:0000256" key="2">
    <source>
        <dbReference type="ARBA" id="ARBA00007193"/>
    </source>
</evidence>
<evidence type="ECO:0000256" key="8">
    <source>
        <dbReference type="ARBA" id="ARBA00023065"/>
    </source>
</evidence>
<organism evidence="13 14">
    <name type="scientific">Strigamia maritima</name>
    <name type="common">European centipede</name>
    <name type="synonym">Geophilus maritimus</name>
    <dbReference type="NCBI Taxonomy" id="126957"/>
    <lineage>
        <taxon>Eukaryota</taxon>
        <taxon>Metazoa</taxon>
        <taxon>Ecdysozoa</taxon>
        <taxon>Arthropoda</taxon>
        <taxon>Myriapoda</taxon>
        <taxon>Chilopoda</taxon>
        <taxon>Pleurostigmophora</taxon>
        <taxon>Geophilomorpha</taxon>
        <taxon>Linotaeniidae</taxon>
        <taxon>Strigamia</taxon>
    </lineage>
</organism>
<keyword evidence="9 12" id="KW-0472">Membrane</keyword>
<name>T1IP81_STRMM</name>
<proteinExistence type="inferred from homology"/>
<keyword evidence="6 12" id="KW-1133">Transmembrane helix</keyword>
<keyword evidence="10" id="KW-0739">Sodium transport</keyword>
<keyword evidence="3" id="KW-0813">Transport</keyword>
<dbReference type="EMBL" id="JH431250">
    <property type="status" value="NOT_ANNOTATED_CDS"/>
    <property type="molecule type" value="Genomic_DNA"/>
</dbReference>
<evidence type="ECO:0000256" key="11">
    <source>
        <dbReference type="ARBA" id="ARBA00023303"/>
    </source>
</evidence>
<dbReference type="PANTHER" id="PTHR11690:SF300">
    <property type="entry name" value="PICKPOCKET PROTEIN 19"/>
    <property type="match status" value="1"/>
</dbReference>
<keyword evidence="5 12" id="KW-0812">Transmembrane</keyword>
<evidence type="ECO:0000256" key="10">
    <source>
        <dbReference type="ARBA" id="ARBA00023201"/>
    </source>
</evidence>
<evidence type="ECO:0000256" key="6">
    <source>
        <dbReference type="ARBA" id="ARBA00022989"/>
    </source>
</evidence>
<dbReference type="Gene3D" id="1.10.287.770">
    <property type="entry name" value="YojJ-like"/>
    <property type="match status" value="1"/>
</dbReference>
<comment type="subcellular location">
    <subcellularLocation>
        <location evidence="1">Membrane</location>
        <topology evidence="1">Multi-pass membrane protein</topology>
    </subcellularLocation>
</comment>
<dbReference type="PhylomeDB" id="T1IP81"/>
<reference evidence="13" key="2">
    <citation type="submission" date="2015-02" db="UniProtKB">
        <authorList>
            <consortium name="EnsemblMetazoa"/>
        </authorList>
    </citation>
    <scope>IDENTIFICATION</scope>
</reference>
<dbReference type="GO" id="GO:0015280">
    <property type="term" value="F:ligand-gated sodium channel activity"/>
    <property type="evidence" value="ECO:0007669"/>
    <property type="project" value="TreeGrafter"/>
</dbReference>
<dbReference type="AlphaFoldDB" id="T1IP81"/>
<keyword evidence="11" id="KW-0407">Ion channel</keyword>
<dbReference type="HOGENOM" id="CLU_504653_0_0_1"/>
<reference evidence="14" key="1">
    <citation type="submission" date="2011-05" db="EMBL/GenBank/DDBJ databases">
        <authorList>
            <person name="Richards S.R."/>
            <person name="Qu J."/>
            <person name="Jiang H."/>
            <person name="Jhangiani S.N."/>
            <person name="Agravi P."/>
            <person name="Goodspeed R."/>
            <person name="Gross S."/>
            <person name="Mandapat C."/>
            <person name="Jackson L."/>
            <person name="Mathew T."/>
            <person name="Pu L."/>
            <person name="Thornton R."/>
            <person name="Saada N."/>
            <person name="Wilczek-Boney K.B."/>
            <person name="Lee S."/>
            <person name="Kovar C."/>
            <person name="Wu Y."/>
            <person name="Scherer S.E."/>
            <person name="Worley K.C."/>
            <person name="Muzny D.M."/>
            <person name="Gibbs R."/>
        </authorList>
    </citation>
    <scope>NUCLEOTIDE SEQUENCE</scope>
    <source>
        <strain evidence="14">Brora</strain>
    </source>
</reference>
<evidence type="ECO:0000256" key="12">
    <source>
        <dbReference type="SAM" id="Phobius"/>
    </source>
</evidence>
<evidence type="ECO:0000256" key="7">
    <source>
        <dbReference type="ARBA" id="ARBA00023053"/>
    </source>
</evidence>
<dbReference type="Proteomes" id="UP000014500">
    <property type="component" value="Unassembled WGS sequence"/>
</dbReference>
<keyword evidence="7" id="KW-0915">Sodium</keyword>
<dbReference type="InterPro" id="IPR001873">
    <property type="entry name" value="ENaC"/>
</dbReference>
<comment type="similarity">
    <text evidence="2">Belongs to the amiloride-sensitive sodium channel (TC 1.A.6) family.</text>
</comment>
<keyword evidence="14" id="KW-1185">Reference proteome</keyword>
<feature type="transmembrane region" description="Helical" evidence="12">
    <location>
        <begin position="44"/>
        <end position="65"/>
    </location>
</feature>
<evidence type="ECO:0000256" key="5">
    <source>
        <dbReference type="ARBA" id="ARBA00022692"/>
    </source>
</evidence>
<keyword evidence="4" id="KW-0894">Sodium channel</keyword>
<dbReference type="GO" id="GO:0005886">
    <property type="term" value="C:plasma membrane"/>
    <property type="evidence" value="ECO:0007669"/>
    <property type="project" value="TreeGrafter"/>
</dbReference>
<evidence type="ECO:0000313" key="14">
    <source>
        <dbReference type="Proteomes" id="UP000014500"/>
    </source>
</evidence>
<dbReference type="EnsemblMetazoa" id="SMAR002829-RA">
    <property type="protein sequence ID" value="SMAR002829-PA"/>
    <property type="gene ID" value="SMAR002829"/>
</dbReference>
<evidence type="ECO:0000256" key="9">
    <source>
        <dbReference type="ARBA" id="ARBA00023136"/>
    </source>
</evidence>
<dbReference type="PANTHER" id="PTHR11690">
    <property type="entry name" value="AMILORIDE-SENSITIVE SODIUM CHANNEL-RELATED"/>
    <property type="match status" value="1"/>
</dbReference>
<keyword evidence="8" id="KW-0406">Ion transport</keyword>
<accession>T1IP81</accession>
<protein>
    <submittedName>
        <fullName evidence="13">Uncharacterized protein</fullName>
    </submittedName>
</protein>
<sequence length="622" mass="72573">MQTYRFRRLKKVRILTKEYLATNTEIPELVPHFNENYKKVFTNLVSTVWLLMTIAVLSSCMYQILDRMIHYYSSPFNVQASITEAIIGDWPGISIMPMQTDQSYSFKINQQTKDSSVYACSVEPDFYMDNTTSMREIWELRNATCSVEPDFYMDNTTSMREIWELRNAMKPIPLDTMAKITITLHIENDDLGGVDGYMFTVTEKSKDFTFMELDGTFAANKSKRLEILYSLKNYEFLNRRGNPCVDEIERKKCHLRCFLYHISKEVNLKCQLPFLPKTHDNDCLANKQTCDYLENIAKIRGKTNPRYSCGCSRSCKIAMYSQHFHSLDMDDKILMVKPYNNLIVTFAEYFSYDIISLLCDIGGNLGFYTGICCVELIHVAIITIEKRYKKYTLSVRRRSFFHKTVFLRIDKILSQKKMGDVHQYHRPIETVSGFSKKFLKKMKALLLLTCILFCVYQVYNRVTLFITYPVSVTVDVVQENYIQIPDYILCLESNEILNAKERIMNLKNISSFEQFPIENLLDPPSIFAHNADELWRHFQPDQDFLNANDMAQTSSFNVKQGNRSYFASLYGGCTKFSQDMWEYNPGAALLYEFHFTQKSPIREFMPSSRITIYAVIAPFAHV</sequence>